<gene>
    <name evidence="3" type="ORF">KP79_PYT00908</name>
</gene>
<organism evidence="3 4">
    <name type="scientific">Mizuhopecten yessoensis</name>
    <name type="common">Japanese scallop</name>
    <name type="synonym">Patinopecten yessoensis</name>
    <dbReference type="NCBI Taxonomy" id="6573"/>
    <lineage>
        <taxon>Eukaryota</taxon>
        <taxon>Metazoa</taxon>
        <taxon>Spiralia</taxon>
        <taxon>Lophotrochozoa</taxon>
        <taxon>Mollusca</taxon>
        <taxon>Bivalvia</taxon>
        <taxon>Autobranchia</taxon>
        <taxon>Pteriomorphia</taxon>
        <taxon>Pectinida</taxon>
        <taxon>Pectinoidea</taxon>
        <taxon>Pectinidae</taxon>
        <taxon>Mizuhopecten</taxon>
    </lineage>
</organism>
<comment type="caution">
    <text evidence="3">The sequence shown here is derived from an EMBL/GenBank/DDBJ whole genome shotgun (WGS) entry which is preliminary data.</text>
</comment>
<dbReference type="AlphaFoldDB" id="A0A210QNG1"/>
<sequence length="180" mass="20553">MSTLFWEETKIDGIIKENACLLLARVNFCKIPCLGGVLGVKCYRDEQVGDREGNLYYCDQPDKPECCEENQEFTCCQTQSSKTMKEQFILWGAVLAAVILISVLLCWLCKDCNCCASDRSVKDRCCCTKSEDSDKDPLDDEEYIRKSQPYQISPFTRTLPPDEELKIHPGSSSRSMRQNY</sequence>
<dbReference type="OrthoDB" id="6379279at2759"/>
<reference evidence="3 4" key="1">
    <citation type="journal article" date="2017" name="Nat. Ecol. Evol.">
        <title>Scallop genome provides insights into evolution of bilaterian karyotype and development.</title>
        <authorList>
            <person name="Wang S."/>
            <person name="Zhang J."/>
            <person name="Jiao W."/>
            <person name="Li J."/>
            <person name="Xun X."/>
            <person name="Sun Y."/>
            <person name="Guo X."/>
            <person name="Huan P."/>
            <person name="Dong B."/>
            <person name="Zhang L."/>
            <person name="Hu X."/>
            <person name="Sun X."/>
            <person name="Wang J."/>
            <person name="Zhao C."/>
            <person name="Wang Y."/>
            <person name="Wang D."/>
            <person name="Huang X."/>
            <person name="Wang R."/>
            <person name="Lv J."/>
            <person name="Li Y."/>
            <person name="Zhang Z."/>
            <person name="Liu B."/>
            <person name="Lu W."/>
            <person name="Hui Y."/>
            <person name="Liang J."/>
            <person name="Zhou Z."/>
            <person name="Hou R."/>
            <person name="Li X."/>
            <person name="Liu Y."/>
            <person name="Li H."/>
            <person name="Ning X."/>
            <person name="Lin Y."/>
            <person name="Zhao L."/>
            <person name="Xing Q."/>
            <person name="Dou J."/>
            <person name="Li Y."/>
            <person name="Mao J."/>
            <person name="Guo H."/>
            <person name="Dou H."/>
            <person name="Li T."/>
            <person name="Mu C."/>
            <person name="Jiang W."/>
            <person name="Fu Q."/>
            <person name="Fu X."/>
            <person name="Miao Y."/>
            <person name="Liu J."/>
            <person name="Yu Q."/>
            <person name="Li R."/>
            <person name="Liao H."/>
            <person name="Li X."/>
            <person name="Kong Y."/>
            <person name="Jiang Z."/>
            <person name="Chourrout D."/>
            <person name="Li R."/>
            <person name="Bao Z."/>
        </authorList>
    </citation>
    <scope>NUCLEOTIDE SEQUENCE [LARGE SCALE GENOMIC DNA]</scope>
    <source>
        <strain evidence="3 4">PY_sf001</strain>
    </source>
</reference>
<evidence type="ECO:0000256" key="1">
    <source>
        <dbReference type="SAM" id="MobiDB-lite"/>
    </source>
</evidence>
<dbReference type="EMBL" id="NEDP02002699">
    <property type="protein sequence ID" value="OWF50280.1"/>
    <property type="molecule type" value="Genomic_DNA"/>
</dbReference>
<name>A0A210QNG1_MIZYE</name>
<evidence type="ECO:0000256" key="2">
    <source>
        <dbReference type="SAM" id="Phobius"/>
    </source>
</evidence>
<feature type="transmembrane region" description="Helical" evidence="2">
    <location>
        <begin position="88"/>
        <end position="108"/>
    </location>
</feature>
<dbReference type="Proteomes" id="UP000242188">
    <property type="component" value="Unassembled WGS sequence"/>
</dbReference>
<proteinExistence type="predicted"/>
<keyword evidence="2" id="KW-0472">Membrane</keyword>
<keyword evidence="4" id="KW-1185">Reference proteome</keyword>
<feature type="region of interest" description="Disordered" evidence="1">
    <location>
        <begin position="148"/>
        <end position="180"/>
    </location>
</feature>
<evidence type="ECO:0000313" key="4">
    <source>
        <dbReference type="Proteomes" id="UP000242188"/>
    </source>
</evidence>
<accession>A0A210QNG1</accession>
<keyword evidence="2" id="KW-0812">Transmembrane</keyword>
<feature type="compositionally biased region" description="Polar residues" evidence="1">
    <location>
        <begin position="170"/>
        <end position="180"/>
    </location>
</feature>
<evidence type="ECO:0000313" key="3">
    <source>
        <dbReference type="EMBL" id="OWF50280.1"/>
    </source>
</evidence>
<keyword evidence="2" id="KW-1133">Transmembrane helix</keyword>
<protein>
    <submittedName>
        <fullName evidence="3">Uncharacterized protein</fullName>
    </submittedName>
</protein>